<accession>A0A7U3XVV7</accession>
<sequence>MNFLKQSAFIAVFAFMGLPTVQAEEVATLPTIRVMAESELREEVGFVPFQEDKKVRQALQHREYKTHNDIQNALVPEGMTTVDYQPVMAQPDLSQLSPFLREYILAVAGGIQSSDPTNGLFEMLKPLQINRSNVDAYREGTMKVNLDDILKLQQQIQDGLKGRIKKSPHIGGDFFYLGVN</sequence>
<dbReference type="Proteomes" id="UP000008839">
    <property type="component" value="Chromosome"/>
</dbReference>
<evidence type="ECO:0000313" key="2">
    <source>
        <dbReference type="EMBL" id="ACC55632.1"/>
    </source>
</evidence>
<dbReference type="EMBL" id="CP000863">
    <property type="protein sequence ID" value="ACC55632.1"/>
    <property type="molecule type" value="Genomic_DNA"/>
</dbReference>
<dbReference type="KEGG" id="abc:ACICU_00320"/>
<feature type="chain" id="PRO_5030860491" description="Peptide signal" evidence="1">
    <location>
        <begin position="24"/>
        <end position="180"/>
    </location>
</feature>
<protein>
    <recommendedName>
        <fullName evidence="4">Peptide signal</fullName>
    </recommendedName>
</protein>
<organism evidence="2 3">
    <name type="scientific">Acinetobacter baumannii (strain ACICU)</name>
    <dbReference type="NCBI Taxonomy" id="405416"/>
    <lineage>
        <taxon>Bacteria</taxon>
        <taxon>Pseudomonadati</taxon>
        <taxon>Pseudomonadota</taxon>
        <taxon>Gammaproteobacteria</taxon>
        <taxon>Moraxellales</taxon>
        <taxon>Moraxellaceae</taxon>
        <taxon>Acinetobacter</taxon>
        <taxon>Acinetobacter calcoaceticus/baumannii complex</taxon>
    </lineage>
</organism>
<keyword evidence="1" id="KW-0732">Signal</keyword>
<name>A0A7U3XVV7_ACIBC</name>
<evidence type="ECO:0000313" key="3">
    <source>
        <dbReference type="Proteomes" id="UP000008839"/>
    </source>
</evidence>
<evidence type="ECO:0008006" key="4">
    <source>
        <dbReference type="Google" id="ProtNLM"/>
    </source>
</evidence>
<reference evidence="2 3" key="1">
    <citation type="journal article" date="2008" name="Antimicrob. Agents Chemother.">
        <title>Whole-genome pyrosequencing of an epidemic multidrug-resistant Acinetobacter baumannii strain belonging to the European clone II group.</title>
        <authorList>
            <person name="Iacono M."/>
            <person name="Villa L."/>
            <person name="Fortini D."/>
            <person name="Bordoni R."/>
            <person name="Imperi F."/>
            <person name="Bonnal R.J."/>
            <person name="Sicheritz-Ponten T."/>
            <person name="De Bellis G."/>
            <person name="Visca P."/>
            <person name="Cassone A."/>
            <person name="Carattoli A."/>
        </authorList>
    </citation>
    <scope>NUCLEOTIDE SEQUENCE [LARGE SCALE GENOMIC DNA]</scope>
    <source>
        <strain evidence="2 3">ACICU</strain>
    </source>
</reference>
<gene>
    <name evidence="2" type="ordered locus">ACICU_00320</name>
</gene>
<feature type="signal peptide" evidence="1">
    <location>
        <begin position="1"/>
        <end position="23"/>
    </location>
</feature>
<dbReference type="RefSeq" id="WP_001010133.1">
    <property type="nucleotide sequence ID" value="NC_010611.1"/>
</dbReference>
<evidence type="ECO:0000256" key="1">
    <source>
        <dbReference type="SAM" id="SignalP"/>
    </source>
</evidence>
<proteinExistence type="predicted"/>
<dbReference type="AlphaFoldDB" id="A0A7U3XVV7"/>